<organism evidence="2 3">
    <name type="scientific">Papilio machaon</name>
    <name type="common">Old World swallowtail butterfly</name>
    <dbReference type="NCBI Taxonomy" id="76193"/>
    <lineage>
        <taxon>Eukaryota</taxon>
        <taxon>Metazoa</taxon>
        <taxon>Ecdysozoa</taxon>
        <taxon>Arthropoda</taxon>
        <taxon>Hexapoda</taxon>
        <taxon>Insecta</taxon>
        <taxon>Pterygota</taxon>
        <taxon>Neoptera</taxon>
        <taxon>Endopterygota</taxon>
        <taxon>Lepidoptera</taxon>
        <taxon>Glossata</taxon>
        <taxon>Ditrysia</taxon>
        <taxon>Papilionoidea</taxon>
        <taxon>Papilionidae</taxon>
        <taxon>Papilioninae</taxon>
        <taxon>Papilio</taxon>
    </lineage>
</organism>
<feature type="region of interest" description="Disordered" evidence="1">
    <location>
        <begin position="677"/>
        <end position="719"/>
    </location>
</feature>
<dbReference type="AlphaFoldDB" id="A0A0N1ID62"/>
<feature type="compositionally biased region" description="Basic and acidic residues" evidence="1">
    <location>
        <begin position="544"/>
        <end position="568"/>
    </location>
</feature>
<feature type="region of interest" description="Disordered" evidence="1">
    <location>
        <begin position="637"/>
        <end position="658"/>
    </location>
</feature>
<accession>A0A0N1ID62</accession>
<dbReference type="KEGG" id="pmac:106718980"/>
<evidence type="ECO:0000313" key="3">
    <source>
        <dbReference type="Proteomes" id="UP000053240"/>
    </source>
</evidence>
<dbReference type="InParanoid" id="A0A0N1ID62"/>
<evidence type="ECO:0000256" key="1">
    <source>
        <dbReference type="SAM" id="MobiDB-lite"/>
    </source>
</evidence>
<feature type="region of interest" description="Disordered" evidence="1">
    <location>
        <begin position="61"/>
        <end position="82"/>
    </location>
</feature>
<feature type="compositionally biased region" description="Basic and acidic residues" evidence="1">
    <location>
        <begin position="646"/>
        <end position="658"/>
    </location>
</feature>
<feature type="compositionally biased region" description="Polar residues" evidence="1">
    <location>
        <begin position="702"/>
        <end position="714"/>
    </location>
</feature>
<dbReference type="Proteomes" id="UP000053240">
    <property type="component" value="Unassembled WGS sequence"/>
</dbReference>
<keyword evidence="3" id="KW-1185">Reference proteome</keyword>
<sequence>MTLRTPRRRISPRTRRRYRAIRDFLRRALGTASQGTKTNSNVTINASDLKQKISVEQQVAQVKGRSSHLPPPAPSPPNATDYGAQCRQLLCTNQNEQIKASLEKIKINPNETKVLYKTSENQYKNFIESDVTSKVSDTFNVDINLQKEINKIASKVEGIAAKNKHVVKRHGNKLDAINKIDSNLVSRKKPLSYSSTSNRSSVDLVKADDARCHDKRRAKLNYTNPIILKDSHKYKEDDRKNNIEYLVRKYEERMKRKKFKQPKKEIDKDFIEDIIRRQYKPVNLFSKRESGWSQLSAPLCRDEEFSVEEDIQEGSELCSCCYDKPGFRNGMRCAPSYSDVRSICDTKLYSSKRYPRNRQSKKHQEYYNDSLYDMIPVKEKSSPKSRKKFAEYNMIPYEHYKEVPPSPTSQRPRLNLTAQRHDRCDDYGLRAARPHTRPSVHKAKVQKVDKNIQNDDLTDFIHLRNEKDFSQASTKQGTRSFESDDELNTSVPCHSVDHTRPNGSVHNLSINKTQETGVAVDNTDKALYEIKDILQNFLEEMKKETMHSDKSETSEKSLTKSKHEEEKTNASVLPNTSEMSHNTINPPKPYIPTFPNSCCYPMVPICPIGCVQNGFVIPAQSHTCSVCTNHLKESSALSKDATFSGDTRETRDKGPHDETQQLIKEIYNFVKQAPQPKTNAEYRDVSIDNTNATEKTPHLSKLLTSRSAGNSSKPSAHDAKVGTSQMKCYSKSCEAFGSKGTEDSVYSNTSYSDTILEKLSLEAAATQPDSDFDFSSILNLEVKPRKKKFAKVLQSFGNLLKKRKKEVIQELSESVSTVELDMKPKSPYRQHVTNYMMHREEYYHPPPIPPNYHYHTSPEHSYRAPVGLESRLTYLASPYASAVQEQGMRHGSYPMTSSYSTSMEHPYHQVPSQVPPQVPLCLKEIEVKSIGTQSEKKSFMKILKSRLAVPKHIAVQDPIEEAHKNVSGITKRPGLMNWKNLNEKPLQTRNANVGISVKKTRDELRHTDMTIRNTLIKRFFYKRNPFSPQNPLLQTLLGKDKPMEEPRNLLRTKMIL</sequence>
<dbReference type="OrthoDB" id="7462635at2759"/>
<name>A0A0N1ID62_PAPMA</name>
<reference evidence="2 3" key="1">
    <citation type="journal article" date="2015" name="Nat. Commun.">
        <title>Outbred genome sequencing and CRISPR/Cas9 gene editing in butterflies.</title>
        <authorList>
            <person name="Li X."/>
            <person name="Fan D."/>
            <person name="Zhang W."/>
            <person name="Liu G."/>
            <person name="Zhang L."/>
            <person name="Zhao L."/>
            <person name="Fang X."/>
            <person name="Chen L."/>
            <person name="Dong Y."/>
            <person name="Chen Y."/>
            <person name="Ding Y."/>
            <person name="Zhao R."/>
            <person name="Feng M."/>
            <person name="Zhu Y."/>
            <person name="Feng Y."/>
            <person name="Jiang X."/>
            <person name="Zhu D."/>
            <person name="Xiang H."/>
            <person name="Feng X."/>
            <person name="Li S."/>
            <person name="Wang J."/>
            <person name="Zhang G."/>
            <person name="Kronforst M.R."/>
            <person name="Wang W."/>
        </authorList>
    </citation>
    <scope>NUCLEOTIDE SEQUENCE [LARGE SCALE GENOMIC DNA]</scope>
    <source>
        <strain evidence="2">Ya'a_city_454_Pm</strain>
        <tissue evidence="2">Whole body</tissue>
    </source>
</reference>
<feature type="region of interest" description="Disordered" evidence="1">
    <location>
        <begin position="544"/>
        <end position="570"/>
    </location>
</feature>
<dbReference type="EMBL" id="KQ461186">
    <property type="protein sequence ID" value="KPJ07374.1"/>
    <property type="molecule type" value="Genomic_DNA"/>
</dbReference>
<protein>
    <submittedName>
        <fullName evidence="2">Uncharacterized protein</fullName>
    </submittedName>
</protein>
<evidence type="ECO:0000313" key="2">
    <source>
        <dbReference type="EMBL" id="KPJ07374.1"/>
    </source>
</evidence>
<proteinExistence type="predicted"/>
<gene>
    <name evidence="2" type="ORF">RR48_03366</name>
</gene>